<evidence type="ECO:0000313" key="5">
    <source>
        <dbReference type="EMBL" id="KAG7309820.1"/>
    </source>
</evidence>
<keyword evidence="2" id="KW-0863">Zinc-finger</keyword>
<dbReference type="InterPro" id="IPR007588">
    <property type="entry name" value="Znf_FLYWCH"/>
</dbReference>
<keyword evidence="6" id="KW-1185">Reference proteome</keyword>
<evidence type="ECO:0000259" key="4">
    <source>
        <dbReference type="Pfam" id="PF04500"/>
    </source>
</evidence>
<evidence type="ECO:0000256" key="2">
    <source>
        <dbReference type="ARBA" id="ARBA00022771"/>
    </source>
</evidence>
<evidence type="ECO:0000313" key="6">
    <source>
        <dbReference type="Proteomes" id="UP000823941"/>
    </source>
</evidence>
<dbReference type="Pfam" id="PF04500">
    <property type="entry name" value="FLYWCH"/>
    <property type="match status" value="2"/>
</dbReference>
<evidence type="ECO:0000256" key="1">
    <source>
        <dbReference type="ARBA" id="ARBA00022723"/>
    </source>
</evidence>
<feature type="domain" description="FLYWCH-type" evidence="4">
    <location>
        <begin position="2"/>
        <end position="63"/>
    </location>
</feature>
<keyword evidence="3" id="KW-0862">Zinc</keyword>
<accession>A0ABQ7QXP6</accession>
<comment type="caution">
    <text evidence="5">The sequence shown here is derived from an EMBL/GenBank/DDBJ whole genome shotgun (WGS) entry which is preliminary data.</text>
</comment>
<proteinExistence type="predicted"/>
<reference evidence="5 6" key="1">
    <citation type="submission" date="2021-06" db="EMBL/GenBank/DDBJ databases">
        <title>A haploid diamondback moth (Plutella xylostella L.) genome assembly resolves 31 chromosomes and identifies a diamide resistance mutation.</title>
        <authorList>
            <person name="Ward C.M."/>
            <person name="Perry K.D."/>
            <person name="Baker G."/>
            <person name="Powis K."/>
            <person name="Heckel D.G."/>
            <person name="Baxter S.W."/>
        </authorList>
    </citation>
    <scope>NUCLEOTIDE SEQUENCE [LARGE SCALE GENOMIC DNA]</scope>
    <source>
        <strain evidence="5 6">LV</strain>
        <tissue evidence="5">Single pupa</tissue>
    </source>
</reference>
<dbReference type="EMBL" id="JAHIBW010000006">
    <property type="protein sequence ID" value="KAG7309820.1"/>
    <property type="molecule type" value="Genomic_DNA"/>
</dbReference>
<dbReference type="Proteomes" id="UP000823941">
    <property type="component" value="Chromosome 6"/>
</dbReference>
<feature type="domain" description="FLYWCH-type" evidence="4">
    <location>
        <begin position="115"/>
        <end position="170"/>
    </location>
</feature>
<sequence length="197" mass="22176">MFVKTPKGHPMLLAYGYTFSKNSGIRRGGSRFACSKFLSKNCKAVVHVDKNNVILKAVYDHNHDPPEYTIQDGASTGSKTRLSRCDNRARLTAIPLYKFYTKASLPVSFITLASSGKTVLLYQRHTFSKHSKYRGGFRYRCSAAMSRGCRAYVVINTANVVFKGVFTHTHEPPTLRADKDGRVVKIYKRINLGNDCR</sequence>
<dbReference type="Gene3D" id="2.20.25.240">
    <property type="match status" value="2"/>
</dbReference>
<gene>
    <name evidence="5" type="ORF">JYU34_004329</name>
</gene>
<keyword evidence="1" id="KW-0479">Metal-binding</keyword>
<name>A0ABQ7QXP6_PLUXY</name>
<organism evidence="5 6">
    <name type="scientific">Plutella xylostella</name>
    <name type="common">Diamondback moth</name>
    <name type="synonym">Plutella maculipennis</name>
    <dbReference type="NCBI Taxonomy" id="51655"/>
    <lineage>
        <taxon>Eukaryota</taxon>
        <taxon>Metazoa</taxon>
        <taxon>Ecdysozoa</taxon>
        <taxon>Arthropoda</taxon>
        <taxon>Hexapoda</taxon>
        <taxon>Insecta</taxon>
        <taxon>Pterygota</taxon>
        <taxon>Neoptera</taxon>
        <taxon>Endopterygota</taxon>
        <taxon>Lepidoptera</taxon>
        <taxon>Glossata</taxon>
        <taxon>Ditrysia</taxon>
        <taxon>Yponomeutoidea</taxon>
        <taxon>Plutellidae</taxon>
        <taxon>Plutella</taxon>
    </lineage>
</organism>
<protein>
    <recommendedName>
        <fullName evidence="4">FLYWCH-type domain-containing protein</fullName>
    </recommendedName>
</protein>
<evidence type="ECO:0000256" key="3">
    <source>
        <dbReference type="ARBA" id="ARBA00022833"/>
    </source>
</evidence>